<evidence type="ECO:0000256" key="1">
    <source>
        <dbReference type="ARBA" id="ARBA00022741"/>
    </source>
</evidence>
<dbReference type="InParanoid" id="D2W2J1"/>
<dbReference type="KEGG" id="ngr:NAEGRDRAFT_82146"/>
<accession>D2W2J1</accession>
<dbReference type="Proteomes" id="UP000006671">
    <property type="component" value="Unassembled WGS sequence"/>
</dbReference>
<dbReference type="InterPro" id="IPR000719">
    <property type="entry name" value="Prot_kinase_dom"/>
</dbReference>
<dbReference type="OrthoDB" id="10252171at2759"/>
<dbReference type="Pfam" id="PF00069">
    <property type="entry name" value="Pkinase"/>
    <property type="match status" value="1"/>
</dbReference>
<gene>
    <name evidence="5" type="ORF">NAEGRDRAFT_82146</name>
</gene>
<dbReference type="EMBL" id="GG738926">
    <property type="protein sequence ID" value="EFC36723.1"/>
    <property type="molecule type" value="Genomic_DNA"/>
</dbReference>
<evidence type="ECO:0000313" key="6">
    <source>
        <dbReference type="Proteomes" id="UP000006671"/>
    </source>
</evidence>
<dbReference type="VEuPathDB" id="AmoebaDB:NAEGRDRAFT_82146"/>
<dbReference type="GeneID" id="8860962"/>
<dbReference type="GO" id="GO:0004674">
    <property type="term" value="F:protein serine/threonine kinase activity"/>
    <property type="evidence" value="ECO:0007669"/>
    <property type="project" value="InterPro"/>
</dbReference>
<dbReference type="PROSITE" id="PS00108">
    <property type="entry name" value="PROTEIN_KINASE_ST"/>
    <property type="match status" value="1"/>
</dbReference>
<keyword evidence="1 3" id="KW-0547">Nucleotide-binding</keyword>
<dbReference type="eggNOG" id="KOG0595">
    <property type="taxonomic scope" value="Eukaryota"/>
</dbReference>
<dbReference type="SUPFAM" id="SSF56112">
    <property type="entry name" value="Protein kinase-like (PK-like)"/>
    <property type="match status" value="1"/>
</dbReference>
<evidence type="ECO:0000259" key="4">
    <source>
        <dbReference type="PROSITE" id="PS50011"/>
    </source>
</evidence>
<evidence type="ECO:0000256" key="2">
    <source>
        <dbReference type="ARBA" id="ARBA00022840"/>
    </source>
</evidence>
<organism evidence="6">
    <name type="scientific">Naegleria gruberi</name>
    <name type="common">Amoeba</name>
    <dbReference type="NCBI Taxonomy" id="5762"/>
    <lineage>
        <taxon>Eukaryota</taxon>
        <taxon>Discoba</taxon>
        <taxon>Heterolobosea</taxon>
        <taxon>Tetramitia</taxon>
        <taxon>Eutetramitia</taxon>
        <taxon>Vahlkampfiidae</taxon>
        <taxon>Naegleria</taxon>
    </lineage>
</organism>
<dbReference type="InterPro" id="IPR045269">
    <property type="entry name" value="Atg1-like"/>
</dbReference>
<dbReference type="PROSITE" id="PS00107">
    <property type="entry name" value="PROTEIN_KINASE_ATP"/>
    <property type="match status" value="1"/>
</dbReference>
<evidence type="ECO:0000256" key="3">
    <source>
        <dbReference type="PROSITE-ProRule" id="PRU10141"/>
    </source>
</evidence>
<dbReference type="InterPro" id="IPR008271">
    <property type="entry name" value="Ser/Thr_kinase_AS"/>
</dbReference>
<name>D2W2J1_NAEGR</name>
<protein>
    <submittedName>
        <fullName evidence="5">Predicted protein</fullName>
    </submittedName>
</protein>
<dbReference type="Gene3D" id="1.10.510.10">
    <property type="entry name" value="Transferase(Phosphotransferase) domain 1"/>
    <property type="match status" value="1"/>
</dbReference>
<dbReference type="SMART" id="SM00220">
    <property type="entry name" value="S_TKc"/>
    <property type="match status" value="1"/>
</dbReference>
<dbReference type="AlphaFoldDB" id="D2W2J1"/>
<dbReference type="GO" id="GO:0010506">
    <property type="term" value="P:regulation of autophagy"/>
    <property type="evidence" value="ECO:0007669"/>
    <property type="project" value="InterPro"/>
</dbReference>
<feature type="domain" description="Protein kinase" evidence="4">
    <location>
        <begin position="35"/>
        <end position="328"/>
    </location>
</feature>
<keyword evidence="2 3" id="KW-0067">ATP-binding</keyword>
<dbReference type="InterPro" id="IPR017441">
    <property type="entry name" value="Protein_kinase_ATP_BS"/>
</dbReference>
<sequence>MLNTTLHKQKKKVSKKSQPKIHQITISKYINDKYALKSVELGTGSFGDVYLGEETDPITRKKRDVAIKRVRLERYGPEHFKYLVAEIEIMAGCQNEFVMSLVDKIEIPRKELYLVMDLCEANFKYYMNNARKRRQDKRLPLLSEKEIQYWIKQISSGLGYLHLEKKICHRDIKPHNLLLKKKGHEVAFDFYAKIGNYDEYTILISDFGLSKVLDSNPIAETILGTQCYRSPQLALFQPYSFDADIFALGVVLFEMIAGYCLFGAQVTNPKPKYGEIISTLTENIDWSFLSDALDISPELVDLLSGMLQFEVIPSETIPTVSYIEIPLTTTTTTDNDSPNNSTQQQQQVPVQIILPTSEEEKEKELPVNEPIQVIQLERDEPTPTTFSEFVSFSYERVGLPQDYTRVSIIKDEIGCEPALVKTEKISKSKHSKVLILLSSDSNKAINYSIKVLESPVKHTQTGTVSSTVEYELENIEMEMITLEFEFTHSLTNRWLSYFTTPEQIPFTIEIYVQSRIPEHTSTLSIESIN</sequence>
<dbReference type="PANTHER" id="PTHR24348">
    <property type="entry name" value="SERINE/THREONINE-PROTEIN KINASE UNC-51-RELATED"/>
    <property type="match status" value="1"/>
</dbReference>
<dbReference type="Gene3D" id="3.30.200.20">
    <property type="entry name" value="Phosphorylase Kinase, domain 1"/>
    <property type="match status" value="1"/>
</dbReference>
<feature type="binding site" evidence="3">
    <location>
        <position position="68"/>
    </location>
    <ligand>
        <name>ATP</name>
        <dbReference type="ChEBI" id="CHEBI:30616"/>
    </ligand>
</feature>
<dbReference type="GO" id="GO:0005737">
    <property type="term" value="C:cytoplasm"/>
    <property type="evidence" value="ECO:0007669"/>
    <property type="project" value="TreeGrafter"/>
</dbReference>
<dbReference type="InterPro" id="IPR011009">
    <property type="entry name" value="Kinase-like_dom_sf"/>
</dbReference>
<reference evidence="5 6" key="1">
    <citation type="journal article" date="2010" name="Cell">
        <title>The genome of Naegleria gruberi illuminates early eukaryotic versatility.</title>
        <authorList>
            <person name="Fritz-Laylin L.K."/>
            <person name="Prochnik S.E."/>
            <person name="Ginger M.L."/>
            <person name="Dacks J.B."/>
            <person name="Carpenter M.L."/>
            <person name="Field M.C."/>
            <person name="Kuo A."/>
            <person name="Paredez A."/>
            <person name="Chapman J."/>
            <person name="Pham J."/>
            <person name="Shu S."/>
            <person name="Neupane R."/>
            <person name="Cipriano M."/>
            <person name="Mancuso J."/>
            <person name="Tu H."/>
            <person name="Salamov A."/>
            <person name="Lindquist E."/>
            <person name="Shapiro H."/>
            <person name="Lucas S."/>
            <person name="Grigoriev I.V."/>
            <person name="Cande W.Z."/>
            <person name="Fulton C."/>
            <person name="Rokhsar D.S."/>
            <person name="Dawson S.C."/>
        </authorList>
    </citation>
    <scope>NUCLEOTIDE SEQUENCE [LARGE SCALE GENOMIC DNA]</scope>
    <source>
        <strain evidence="5 6">NEG-M</strain>
    </source>
</reference>
<keyword evidence="6" id="KW-1185">Reference proteome</keyword>
<dbReference type="PANTHER" id="PTHR24348:SF68">
    <property type="entry name" value="SERINE_THREONINE-PROTEIN KINASE ATG1C"/>
    <property type="match status" value="1"/>
</dbReference>
<dbReference type="PROSITE" id="PS50011">
    <property type="entry name" value="PROTEIN_KINASE_DOM"/>
    <property type="match status" value="1"/>
</dbReference>
<dbReference type="RefSeq" id="XP_002669467.1">
    <property type="nucleotide sequence ID" value="XM_002669421.1"/>
</dbReference>
<proteinExistence type="predicted"/>
<evidence type="ECO:0000313" key="5">
    <source>
        <dbReference type="EMBL" id="EFC36723.1"/>
    </source>
</evidence>
<dbReference type="STRING" id="5762.D2W2J1"/>
<dbReference type="GO" id="GO:0005524">
    <property type="term" value="F:ATP binding"/>
    <property type="evidence" value="ECO:0007669"/>
    <property type="project" value="UniProtKB-UniRule"/>
</dbReference>